<gene>
    <name evidence="4" type="ORF">MKW94_014025</name>
</gene>
<dbReference type="Pfam" id="PF00005">
    <property type="entry name" value="ABC_tran"/>
    <property type="match status" value="2"/>
</dbReference>
<keyword evidence="2" id="KW-0067">ATP-binding</keyword>
<evidence type="ECO:0000256" key="1">
    <source>
        <dbReference type="ARBA" id="ARBA00022741"/>
    </source>
</evidence>
<accession>A0AA41VP53</accession>
<feature type="domain" description="ABC transporter" evidence="3">
    <location>
        <begin position="272"/>
        <end position="493"/>
    </location>
</feature>
<reference evidence="4" key="1">
    <citation type="submission" date="2022-03" db="EMBL/GenBank/DDBJ databases">
        <title>A functionally conserved STORR gene fusion in Papaver species that diverged 16.8 million years ago.</title>
        <authorList>
            <person name="Catania T."/>
        </authorList>
    </citation>
    <scope>NUCLEOTIDE SEQUENCE</scope>
    <source>
        <strain evidence="4">S-191538</strain>
    </source>
</reference>
<dbReference type="PANTHER" id="PTHR19248">
    <property type="entry name" value="ATP-BINDING TRANSPORT PROTEIN-RELATED"/>
    <property type="match status" value="1"/>
</dbReference>
<dbReference type="GO" id="GO:0016887">
    <property type="term" value="F:ATP hydrolysis activity"/>
    <property type="evidence" value="ECO:0007669"/>
    <property type="project" value="InterPro"/>
</dbReference>
<dbReference type="PROSITE" id="PS50893">
    <property type="entry name" value="ABC_TRANSPORTER_2"/>
    <property type="match status" value="2"/>
</dbReference>
<dbReference type="PROSITE" id="PS00211">
    <property type="entry name" value="ABC_TRANSPORTER_1"/>
    <property type="match status" value="1"/>
</dbReference>
<dbReference type="NCBIfam" id="NF009945">
    <property type="entry name" value="PRK13409.1"/>
    <property type="match status" value="1"/>
</dbReference>
<sequence length="494" mass="54424">MAEEESHHDETATVIHGYENDAFQLRGLPVPEGGKVIGLVGSNGIGKSTTLRLLAGILTPNLGRYKNPPDWGQILRSFTQVQHLRYYIDLLEGYLQALIKPQDLNLIHKVFKGNVGRLLDLHDDRGAKAEICRDLELDQLLDRNVSDLSGGELQRFTIAVLTMREADAYMFDEPSTHLDVKQRHKAARVIRSLCATRSAVVVADHDLSFLSYLSDVICCLDGIPGTYGVVSHPYTVTDGINTYMDGCLPPKTTKPSLDSKVAETPQGGVADTQPHAGFKYPTMSITRGKFKLRVMEGGSIDSQIVVVLGENGTGKTTFLRLLAGSLKPDRVESSDAGMPEINVSYKAQIMQSVSTFTVRTLLHRRIPDSYTQPQFVSVVMEPLQIDKLMDKPVVKLSCGELQRVSLCLCLGKPADVYLIDEPSANLDSEQRLAASEVIKRFIHLGKKTAFVVEHDITMATYLADRVIVCEGRRSVDCTATAPQSLLSGMRHFLS</sequence>
<dbReference type="SUPFAM" id="SSF52540">
    <property type="entry name" value="P-loop containing nucleoside triphosphate hydrolases"/>
    <property type="match status" value="2"/>
</dbReference>
<evidence type="ECO:0000313" key="4">
    <source>
        <dbReference type="EMBL" id="MCL7044852.1"/>
    </source>
</evidence>
<evidence type="ECO:0000313" key="5">
    <source>
        <dbReference type="Proteomes" id="UP001177140"/>
    </source>
</evidence>
<dbReference type="InterPro" id="IPR017871">
    <property type="entry name" value="ABC_transporter-like_CS"/>
</dbReference>
<dbReference type="GO" id="GO:0005524">
    <property type="term" value="F:ATP binding"/>
    <property type="evidence" value="ECO:0007669"/>
    <property type="project" value="UniProtKB-KW"/>
</dbReference>
<evidence type="ECO:0000259" key="3">
    <source>
        <dbReference type="PROSITE" id="PS50893"/>
    </source>
</evidence>
<dbReference type="PRINTS" id="PR01868">
    <property type="entry name" value="ABCEFAMILY"/>
</dbReference>
<feature type="domain" description="ABC transporter" evidence="3">
    <location>
        <begin position="9"/>
        <end position="246"/>
    </location>
</feature>
<dbReference type="InterPro" id="IPR003593">
    <property type="entry name" value="AAA+_ATPase"/>
</dbReference>
<dbReference type="Proteomes" id="UP001177140">
    <property type="component" value="Unassembled WGS sequence"/>
</dbReference>
<organism evidence="4 5">
    <name type="scientific">Papaver nudicaule</name>
    <name type="common">Iceland poppy</name>
    <dbReference type="NCBI Taxonomy" id="74823"/>
    <lineage>
        <taxon>Eukaryota</taxon>
        <taxon>Viridiplantae</taxon>
        <taxon>Streptophyta</taxon>
        <taxon>Embryophyta</taxon>
        <taxon>Tracheophyta</taxon>
        <taxon>Spermatophyta</taxon>
        <taxon>Magnoliopsida</taxon>
        <taxon>Ranunculales</taxon>
        <taxon>Papaveraceae</taxon>
        <taxon>Papaveroideae</taxon>
        <taxon>Papaver</taxon>
    </lineage>
</organism>
<comment type="caution">
    <text evidence="4">The sequence shown here is derived from an EMBL/GenBank/DDBJ whole genome shotgun (WGS) entry which is preliminary data.</text>
</comment>
<feature type="non-terminal residue" evidence="4">
    <location>
        <position position="494"/>
    </location>
</feature>
<dbReference type="EMBL" id="JAJJMA010262855">
    <property type="protein sequence ID" value="MCL7044852.1"/>
    <property type="molecule type" value="Genomic_DNA"/>
</dbReference>
<dbReference type="InterPro" id="IPR013283">
    <property type="entry name" value="RLI1"/>
</dbReference>
<keyword evidence="1" id="KW-0547">Nucleotide-binding</keyword>
<protein>
    <recommendedName>
        <fullName evidence="3">ABC transporter domain-containing protein</fullName>
    </recommendedName>
</protein>
<dbReference type="InterPro" id="IPR003439">
    <property type="entry name" value="ABC_transporter-like_ATP-bd"/>
</dbReference>
<proteinExistence type="predicted"/>
<dbReference type="SMART" id="SM00382">
    <property type="entry name" value="AAA"/>
    <property type="match status" value="2"/>
</dbReference>
<dbReference type="InterPro" id="IPR027417">
    <property type="entry name" value="P-loop_NTPase"/>
</dbReference>
<dbReference type="AlphaFoldDB" id="A0AA41VP53"/>
<dbReference type="Gene3D" id="3.40.50.300">
    <property type="entry name" value="P-loop containing nucleotide triphosphate hydrolases"/>
    <property type="match status" value="2"/>
</dbReference>
<keyword evidence="5" id="KW-1185">Reference proteome</keyword>
<name>A0AA41VP53_PAPNU</name>
<evidence type="ECO:0000256" key="2">
    <source>
        <dbReference type="ARBA" id="ARBA00022840"/>
    </source>
</evidence>